<dbReference type="InterPro" id="IPR050625">
    <property type="entry name" value="ParA/MinD_ATPase"/>
</dbReference>
<dbReference type="PANTHER" id="PTHR43384">
    <property type="entry name" value="SEPTUM SITE-DETERMINING PROTEIN MIND HOMOLOG, CHLOROPLASTIC-RELATED"/>
    <property type="match status" value="1"/>
</dbReference>
<dbReference type="SUPFAM" id="SSF52540">
    <property type="entry name" value="P-loop containing nucleoside triphosphate hydrolases"/>
    <property type="match status" value="1"/>
</dbReference>
<dbReference type="PANTHER" id="PTHR43384:SF4">
    <property type="entry name" value="CELLULOSE BIOSYNTHESIS PROTEIN BCSQ-RELATED"/>
    <property type="match status" value="1"/>
</dbReference>
<dbReference type="InterPro" id="IPR027417">
    <property type="entry name" value="P-loop_NTPase"/>
</dbReference>
<dbReference type="EMBL" id="JABWRS010000022">
    <property type="protein sequence ID" value="MBC3478286.1"/>
    <property type="molecule type" value="Genomic_DNA"/>
</dbReference>
<evidence type="ECO:0000313" key="3">
    <source>
        <dbReference type="EMBL" id="MBC3478286.1"/>
    </source>
</evidence>
<keyword evidence="4" id="KW-1185">Reference proteome</keyword>
<dbReference type="NCBIfam" id="TIGR03371">
    <property type="entry name" value="cellulose_yhjQ"/>
    <property type="match status" value="1"/>
</dbReference>
<gene>
    <name evidence="3" type="primary">yhjQ</name>
    <name evidence="3" type="ORF">HU747_22100</name>
</gene>
<dbReference type="Gene3D" id="3.40.50.300">
    <property type="entry name" value="P-loop containing nucleotide triphosphate hydrolases"/>
    <property type="match status" value="1"/>
</dbReference>
<reference evidence="3 4" key="1">
    <citation type="journal article" date="2020" name="Microorganisms">
        <title>Reliable Identification of Environmental Pseudomonas Isolates Using the rpoD Gene.</title>
        <authorList>
            <consortium name="The Broad Institute Genome Sequencing Platform"/>
            <person name="Girard L."/>
            <person name="Lood C."/>
            <person name="Rokni-Zadeh H."/>
            <person name="van Noort V."/>
            <person name="Lavigne R."/>
            <person name="De Mot R."/>
        </authorList>
    </citation>
    <scope>NUCLEOTIDE SEQUENCE [LARGE SCALE GENOMIC DNA]</scope>
    <source>
        <strain evidence="3 4">RW7P2</strain>
    </source>
</reference>
<keyword evidence="1" id="KW-0547">Nucleotide-binding</keyword>
<evidence type="ECO:0000256" key="2">
    <source>
        <dbReference type="ARBA" id="ARBA00022840"/>
    </source>
</evidence>
<accession>A0ABR6VCR8</accession>
<protein>
    <submittedName>
        <fullName evidence="3">Cellulose synthase operon protein YhjQ</fullName>
    </submittedName>
</protein>
<comment type="caution">
    <text evidence="3">The sequence shown here is derived from an EMBL/GenBank/DDBJ whole genome shotgun (WGS) entry which is preliminary data.</text>
</comment>
<proteinExistence type="predicted"/>
<dbReference type="Proteomes" id="UP000628086">
    <property type="component" value="Unassembled WGS sequence"/>
</dbReference>
<organism evidence="3 4">
    <name type="scientific">Pseudomonas taiwanensis</name>
    <dbReference type="NCBI Taxonomy" id="470150"/>
    <lineage>
        <taxon>Bacteria</taxon>
        <taxon>Pseudomonadati</taxon>
        <taxon>Pseudomonadota</taxon>
        <taxon>Gammaproteobacteria</taxon>
        <taxon>Pseudomonadales</taxon>
        <taxon>Pseudomonadaceae</taxon>
        <taxon>Pseudomonas</taxon>
    </lineage>
</organism>
<evidence type="ECO:0000313" key="4">
    <source>
        <dbReference type="Proteomes" id="UP000628086"/>
    </source>
</evidence>
<name>A0ABR6VCR8_9PSED</name>
<evidence type="ECO:0000256" key="1">
    <source>
        <dbReference type="ARBA" id="ARBA00022741"/>
    </source>
</evidence>
<dbReference type="RefSeq" id="WP_027907874.1">
    <property type="nucleotide sequence ID" value="NZ_JABWRR010000014.1"/>
</dbReference>
<dbReference type="Pfam" id="PF06564">
    <property type="entry name" value="CBP_BcsQ"/>
    <property type="match status" value="1"/>
</dbReference>
<sequence length="238" mass="26864">MISLAMHGLRGGLGRSAVLAALGYALRELGERVLLVDLSPDNLLGLHFNLPLDQQDGWALAELQGRPVEEPLYEVLDRLCLIPFGDVGHSQLRGLEGYDTAERWRLRQAVLSKHFDWLLFDLPHPVSAETTRGFETDMRILVAEAEMASHVLLGRQQVERYDLLMVNRFDPASSLQSDVLMVWRDLFRNRLPMQLVHRDEAFVEAFACKAPVGHYAPQSLASRDVQSLAVRCLARRQA</sequence>
<dbReference type="InterPro" id="IPR017746">
    <property type="entry name" value="Cellulose_synthase_operon_BcsQ"/>
</dbReference>
<keyword evidence="2" id="KW-0067">ATP-binding</keyword>